<dbReference type="SUPFAM" id="SSF52540">
    <property type="entry name" value="P-loop containing nucleoside triphosphate hydrolases"/>
    <property type="match status" value="1"/>
</dbReference>
<gene>
    <name evidence="2" type="ORF">R1sor_006288</name>
</gene>
<sequence>MLERYGLRVPEASTRFGDDYITVQEDHFSVSRPSGKIDNRYQYLQNLIRRVELQVELERKSPLMVPEVTVGVDGLLTEILGKRIRDHKFMGFFGMGGVGKTTLAKLIFNKIFAKFEFSCFIEEIKEISGTKDEVKKKVWEKMLRRGVPVHSAGGSSGAGEWYQVRGSSLFVVFDDVQDTHHVKLLQEIAHDNGMRESRFIVTGRDKNRLRDCGHNIHIHLLDKLEDEDAYKLFLSYAFPGQQEPLGSLRSVVKQVVDGCEGLPLSLEVLGSYLRDNEDIEHWKEILVALRECNEIADLDEKVWAKLQLSYNRLPSNEVKYMFLDIASFFVFREVPFAGNDAISAWTSIYGGGHSRLRILEDRALVRIIGKGSKGDDIIVFYMHEHLRNIGQRIAKSEGRSFNLSRARTLSTSDSDPRAEVYNQYPYDDQVIFQGDQELGKIVAHRVSISRTSMQVYGQTCAFCIMREVWSKLTAIRYLDLSVHISDCCQDCRKRGCPLPNTLVLFHLNLNKIGNFVISGEVRRDFPDDTTRTKTGTLVLTGCTSLVKLDLIKCVNVDLGGLNKLRHFRSLQITGCGAVHNWPASSRDLTCYFR</sequence>
<dbReference type="Gene3D" id="1.10.8.430">
    <property type="entry name" value="Helical domain of apoptotic protease-activating factors"/>
    <property type="match status" value="1"/>
</dbReference>
<reference evidence="2 3" key="1">
    <citation type="submission" date="2024-09" db="EMBL/GenBank/DDBJ databases">
        <title>Chromosome-scale assembly of Riccia sorocarpa.</title>
        <authorList>
            <person name="Paukszto L."/>
        </authorList>
    </citation>
    <scope>NUCLEOTIDE SEQUENCE [LARGE SCALE GENOMIC DNA]</scope>
    <source>
        <strain evidence="2">LP-2024</strain>
        <tissue evidence="2">Aerial parts of the thallus</tissue>
    </source>
</reference>
<organism evidence="2 3">
    <name type="scientific">Riccia sorocarpa</name>
    <dbReference type="NCBI Taxonomy" id="122646"/>
    <lineage>
        <taxon>Eukaryota</taxon>
        <taxon>Viridiplantae</taxon>
        <taxon>Streptophyta</taxon>
        <taxon>Embryophyta</taxon>
        <taxon>Marchantiophyta</taxon>
        <taxon>Marchantiopsida</taxon>
        <taxon>Marchantiidae</taxon>
        <taxon>Marchantiales</taxon>
        <taxon>Ricciaceae</taxon>
        <taxon>Riccia</taxon>
    </lineage>
</organism>
<dbReference type="PANTHER" id="PTHR11017:SF385">
    <property type="entry name" value="DISEASE RESISTANCE PROTEIN (TIR-NBS-LRR CLASS)-RELATED"/>
    <property type="match status" value="1"/>
</dbReference>
<protein>
    <recommendedName>
        <fullName evidence="1">NB-ARC domain-containing protein</fullName>
    </recommendedName>
</protein>
<dbReference type="PRINTS" id="PR00364">
    <property type="entry name" value="DISEASERSIST"/>
</dbReference>
<dbReference type="AlphaFoldDB" id="A0ABD3HQJ8"/>
<feature type="domain" description="NB-ARC" evidence="1">
    <location>
        <begin position="85"/>
        <end position="241"/>
    </location>
</feature>
<dbReference type="Gene3D" id="3.40.50.300">
    <property type="entry name" value="P-loop containing nucleotide triphosphate hydrolases"/>
    <property type="match status" value="1"/>
</dbReference>
<evidence type="ECO:0000313" key="3">
    <source>
        <dbReference type="Proteomes" id="UP001633002"/>
    </source>
</evidence>
<dbReference type="InterPro" id="IPR044974">
    <property type="entry name" value="Disease_R_plants"/>
</dbReference>
<proteinExistence type="predicted"/>
<evidence type="ECO:0000313" key="2">
    <source>
        <dbReference type="EMBL" id="KAL3692637.1"/>
    </source>
</evidence>
<keyword evidence="3" id="KW-1185">Reference proteome</keyword>
<dbReference type="Pfam" id="PF00931">
    <property type="entry name" value="NB-ARC"/>
    <property type="match status" value="1"/>
</dbReference>
<dbReference type="InterPro" id="IPR042197">
    <property type="entry name" value="Apaf_helical"/>
</dbReference>
<dbReference type="EMBL" id="JBJQOH010000003">
    <property type="protein sequence ID" value="KAL3692637.1"/>
    <property type="molecule type" value="Genomic_DNA"/>
</dbReference>
<name>A0ABD3HQJ8_9MARC</name>
<evidence type="ECO:0000259" key="1">
    <source>
        <dbReference type="Pfam" id="PF00931"/>
    </source>
</evidence>
<dbReference type="InterPro" id="IPR002182">
    <property type="entry name" value="NB-ARC"/>
</dbReference>
<comment type="caution">
    <text evidence="2">The sequence shown here is derived from an EMBL/GenBank/DDBJ whole genome shotgun (WGS) entry which is preliminary data.</text>
</comment>
<accession>A0ABD3HQJ8</accession>
<dbReference type="InterPro" id="IPR027417">
    <property type="entry name" value="P-loop_NTPase"/>
</dbReference>
<dbReference type="PANTHER" id="PTHR11017">
    <property type="entry name" value="LEUCINE-RICH REPEAT-CONTAINING PROTEIN"/>
    <property type="match status" value="1"/>
</dbReference>
<dbReference type="Proteomes" id="UP001633002">
    <property type="component" value="Unassembled WGS sequence"/>
</dbReference>